<dbReference type="RefSeq" id="WP_073389490.1">
    <property type="nucleotide sequence ID" value="NZ_FQXK01000035.1"/>
</dbReference>
<feature type="domain" description="GGDEF" evidence="2">
    <location>
        <begin position="181"/>
        <end position="305"/>
    </location>
</feature>
<protein>
    <submittedName>
        <fullName evidence="3">Diguanylate cyclase (GGDEF) domain-containing protein</fullName>
    </submittedName>
</protein>
<dbReference type="EMBL" id="FQXK01000035">
    <property type="protein sequence ID" value="SHI62791.1"/>
    <property type="molecule type" value="Genomic_DNA"/>
</dbReference>
<dbReference type="PROSITE" id="PS50883">
    <property type="entry name" value="EAL"/>
    <property type="match status" value="1"/>
</dbReference>
<dbReference type="SMART" id="SM00052">
    <property type="entry name" value="EAL"/>
    <property type="match status" value="1"/>
</dbReference>
<dbReference type="SUPFAM" id="SSF141868">
    <property type="entry name" value="EAL domain-like"/>
    <property type="match status" value="1"/>
</dbReference>
<evidence type="ECO:0000313" key="4">
    <source>
        <dbReference type="Proteomes" id="UP000184278"/>
    </source>
</evidence>
<sequence>MKKYSYSKEEFNLIENNPYPLAIFQYVDKRLVTIALSKGFLELFKHDDRQEAYDMMNNNMYAHAHPDDMARIADAAYQFATYDVLFRNNIKGEYRIIRAVGKHIYKPTGDRLAIVAYFDEGPYVETPEGEGGAAAYSLSRSVNEDSKNYNKSYDYLTGLPQMTYFFELATAGRYSIINDGDKPVMLYFDLSGMKMFNQKYGFTEGDKLLRKVADVLIKHFSANNCSRFTGDQFAAYTGQKNLDEQLNTILDEIENVNSGNSLPVRIGVYKARDLFVDASVACDRAKVACDSTKGSYVSAINYYDEKMLQKEEIRQYVLSNLDRALSEGWIKVFYQAIVRSSNDRVCDEEALARWQDPERGMIFPGDFISVLEESGIIYKLDLYVVEQVIKKIKQQRDEGLYVVPQSINLSRTDFYSCDIVEEIRKRMDDVGLDHSLLTIEITESVIGRDFVFMKTQITRFKDLGFKIWMDDYGSGYSSPELLQKIHFDTIKFDMQYMRDFINGPANRIILTELIKMAVALGIETVVEGVETAEQVEFLKEVGCSKLQGYYYTRPVPIEEILDRSKRGKLIGFENPNEAEYYSVIGKVNLYDLAITHEEKSDELINSYFNALPMAIMEMDDEYLWVSRSNPSYKSFFKLNIRDNANLVNERKNIEKLFEEDRTILPRILRQCAKDGQRVIFDEKGPEGALMHVFVRRVAVNPVTGVVAFAVVILGVENSSEKNNLNYNIIAQALTSDYISLYHVDLETENFKEYGSGNAYDELNVERHGTDFFNLCHKEILMQIYDEDKESFFKSFTMENVIATMDQTGSYTYSFRLYIKDEPIFVHLKAVRIKGDDNNIIISISNIDEQKKQQQSFERIKEERTTYSRIAALSGSYIVIYTVDPYTGNYTNYVVSKNIVRPKMAGTGDHFLEKFRAACEELVYPEDLERVLEELQMDNIKSQIDDFGIFKMTFRDIHLGDPRYVELRVALVDERDGKKILFGIRDVHDQVKREQEAASKLTAARNEANLDALTGVKNKHAYIDVETQLNEQITLNNAPAFAVVVLDINGLKTINDSLGHKAGDDHIKKGCQIICKIFRHSPVFRIGGDEFVVITRDGDYNYIDKLMSLLEENNTKNIESGDVVIAGGVAKYNGERYVADVFERADASMYENKRRLKELKIKESN</sequence>
<dbReference type="Pfam" id="PF00563">
    <property type="entry name" value="EAL"/>
    <property type="match status" value="1"/>
</dbReference>
<evidence type="ECO:0000259" key="2">
    <source>
        <dbReference type="PROSITE" id="PS50887"/>
    </source>
</evidence>
<dbReference type="GeneID" id="89511871"/>
<dbReference type="AlphaFoldDB" id="A0A1M6CPM3"/>
<feature type="domain" description="GGDEF" evidence="2">
    <location>
        <begin position="1038"/>
        <end position="1164"/>
    </location>
</feature>
<dbReference type="CDD" id="cd01948">
    <property type="entry name" value="EAL"/>
    <property type="match status" value="1"/>
</dbReference>
<evidence type="ECO:0000259" key="1">
    <source>
        <dbReference type="PROSITE" id="PS50883"/>
    </source>
</evidence>
<dbReference type="InterPro" id="IPR029787">
    <property type="entry name" value="Nucleotide_cyclase"/>
</dbReference>
<evidence type="ECO:0000313" key="3">
    <source>
        <dbReference type="EMBL" id="SHI62791.1"/>
    </source>
</evidence>
<dbReference type="InterPro" id="IPR050706">
    <property type="entry name" value="Cyclic-di-GMP_PDE-like"/>
</dbReference>
<dbReference type="NCBIfam" id="TIGR00254">
    <property type="entry name" value="GGDEF"/>
    <property type="match status" value="2"/>
</dbReference>
<dbReference type="OrthoDB" id="9805474at2"/>
<dbReference type="PANTHER" id="PTHR33121:SF70">
    <property type="entry name" value="SIGNALING PROTEIN YKOW"/>
    <property type="match status" value="1"/>
</dbReference>
<accession>A0A1M6CPM3</accession>
<dbReference type="SMART" id="SM00267">
    <property type="entry name" value="GGDEF"/>
    <property type="match status" value="2"/>
</dbReference>
<dbReference type="GO" id="GO:0071111">
    <property type="term" value="F:cyclic-guanylate-specific phosphodiesterase activity"/>
    <property type="evidence" value="ECO:0007669"/>
    <property type="project" value="InterPro"/>
</dbReference>
<dbReference type="PANTHER" id="PTHR33121">
    <property type="entry name" value="CYCLIC DI-GMP PHOSPHODIESTERASE PDEF"/>
    <property type="match status" value="1"/>
</dbReference>
<dbReference type="Gene3D" id="3.20.20.450">
    <property type="entry name" value="EAL domain"/>
    <property type="match status" value="1"/>
</dbReference>
<dbReference type="SUPFAM" id="SSF55073">
    <property type="entry name" value="Nucleotide cyclase"/>
    <property type="match status" value="2"/>
</dbReference>
<dbReference type="Gene3D" id="3.30.70.270">
    <property type="match status" value="2"/>
</dbReference>
<dbReference type="Pfam" id="PF00990">
    <property type="entry name" value="GGDEF"/>
    <property type="match status" value="2"/>
</dbReference>
<reference evidence="4" key="1">
    <citation type="submission" date="2016-11" db="EMBL/GenBank/DDBJ databases">
        <authorList>
            <person name="Varghese N."/>
            <person name="Submissions S."/>
        </authorList>
    </citation>
    <scope>NUCLEOTIDE SEQUENCE [LARGE SCALE GENOMIC DNA]</scope>
    <source>
        <strain evidence="4">DSM 3071</strain>
    </source>
</reference>
<dbReference type="InterPro" id="IPR035919">
    <property type="entry name" value="EAL_sf"/>
</dbReference>
<dbReference type="CDD" id="cd01949">
    <property type="entry name" value="GGDEF"/>
    <property type="match status" value="1"/>
</dbReference>
<feature type="domain" description="EAL" evidence="1">
    <location>
        <begin position="314"/>
        <end position="568"/>
    </location>
</feature>
<dbReference type="Proteomes" id="UP000184278">
    <property type="component" value="Unassembled WGS sequence"/>
</dbReference>
<organism evidence="3 4">
    <name type="scientific">Butyrivibrio fibrisolvens DSM 3071</name>
    <dbReference type="NCBI Taxonomy" id="1121131"/>
    <lineage>
        <taxon>Bacteria</taxon>
        <taxon>Bacillati</taxon>
        <taxon>Bacillota</taxon>
        <taxon>Clostridia</taxon>
        <taxon>Lachnospirales</taxon>
        <taxon>Lachnospiraceae</taxon>
        <taxon>Butyrivibrio</taxon>
    </lineage>
</organism>
<dbReference type="InterPro" id="IPR043128">
    <property type="entry name" value="Rev_trsase/Diguanyl_cyclase"/>
</dbReference>
<dbReference type="InterPro" id="IPR001633">
    <property type="entry name" value="EAL_dom"/>
</dbReference>
<proteinExistence type="predicted"/>
<dbReference type="STRING" id="1121131.SAMN02745229_03374"/>
<dbReference type="PROSITE" id="PS50887">
    <property type="entry name" value="GGDEF"/>
    <property type="match status" value="2"/>
</dbReference>
<keyword evidence="4" id="KW-1185">Reference proteome</keyword>
<gene>
    <name evidence="3" type="ORF">SAMN02745229_03374</name>
</gene>
<name>A0A1M6CPM3_BUTFI</name>
<dbReference type="InterPro" id="IPR000160">
    <property type="entry name" value="GGDEF_dom"/>
</dbReference>